<dbReference type="Proteomes" id="UP000306416">
    <property type="component" value="Unassembled WGS sequence"/>
</dbReference>
<feature type="domain" description="Xylose isomerase-like TIM barrel" evidence="1">
    <location>
        <begin position="40"/>
        <end position="253"/>
    </location>
</feature>
<accession>A0A4S1CNL6</accession>
<dbReference type="PANTHER" id="PTHR12110:SF21">
    <property type="entry name" value="XYLOSE ISOMERASE-LIKE TIM BARREL DOMAIN-CONTAINING PROTEIN"/>
    <property type="match status" value="1"/>
</dbReference>
<evidence type="ECO:0000313" key="2">
    <source>
        <dbReference type="EMBL" id="TGU74920.1"/>
    </source>
</evidence>
<dbReference type="EMBL" id="SRSC01000001">
    <property type="protein sequence ID" value="TGU74920.1"/>
    <property type="molecule type" value="Genomic_DNA"/>
</dbReference>
<reference evidence="2 3" key="1">
    <citation type="submission" date="2019-04" db="EMBL/GenBank/DDBJ databases">
        <title>Geobacter oryzae sp. nov., ferric-reducing bacteria isolated from paddy soil.</title>
        <authorList>
            <person name="Xu Z."/>
            <person name="Masuda Y."/>
            <person name="Itoh H."/>
            <person name="Senoo K."/>
        </authorList>
    </citation>
    <scope>NUCLEOTIDE SEQUENCE [LARGE SCALE GENOMIC DNA]</scope>
    <source>
        <strain evidence="2 3">Red111</strain>
    </source>
</reference>
<keyword evidence="3" id="KW-1185">Reference proteome</keyword>
<dbReference type="RefSeq" id="WP_135869237.1">
    <property type="nucleotide sequence ID" value="NZ_SRSC01000001.1"/>
</dbReference>
<comment type="caution">
    <text evidence="2">The sequence shown here is derived from an EMBL/GenBank/DDBJ whole genome shotgun (WGS) entry which is preliminary data.</text>
</comment>
<protein>
    <submittedName>
        <fullName evidence="2">Sugar phosphate isomerase/epimerase</fullName>
    </submittedName>
</protein>
<dbReference type="PANTHER" id="PTHR12110">
    <property type="entry name" value="HYDROXYPYRUVATE ISOMERASE"/>
    <property type="match status" value="1"/>
</dbReference>
<gene>
    <name evidence="2" type="ORF">E4633_05540</name>
</gene>
<dbReference type="InterPro" id="IPR036237">
    <property type="entry name" value="Xyl_isomerase-like_sf"/>
</dbReference>
<organism evidence="2 3">
    <name type="scientific">Geomonas terrae</name>
    <dbReference type="NCBI Taxonomy" id="2562681"/>
    <lineage>
        <taxon>Bacteria</taxon>
        <taxon>Pseudomonadati</taxon>
        <taxon>Thermodesulfobacteriota</taxon>
        <taxon>Desulfuromonadia</taxon>
        <taxon>Geobacterales</taxon>
        <taxon>Geobacteraceae</taxon>
        <taxon>Geomonas</taxon>
    </lineage>
</organism>
<dbReference type="InterPro" id="IPR013022">
    <property type="entry name" value="Xyl_isomerase-like_TIM-brl"/>
</dbReference>
<dbReference type="Gene3D" id="3.20.20.150">
    <property type="entry name" value="Divalent-metal-dependent TIM barrel enzymes"/>
    <property type="match status" value="1"/>
</dbReference>
<dbReference type="SUPFAM" id="SSF51658">
    <property type="entry name" value="Xylose isomerase-like"/>
    <property type="match status" value="1"/>
</dbReference>
<dbReference type="GO" id="GO:0016853">
    <property type="term" value="F:isomerase activity"/>
    <property type="evidence" value="ECO:0007669"/>
    <property type="project" value="UniProtKB-KW"/>
</dbReference>
<keyword evidence="2" id="KW-0413">Isomerase</keyword>
<proteinExistence type="predicted"/>
<sequence length="256" mass="29154">MNKRIFAHVPFAQIREHLPFVMERRLSPEIYLSADALDAATPAQLAETARTLQGEGLSCTIHAPFMDLNPGSLERLLRDATMHRFRQVLDAAEILRPEVMVFHPGFDRWRYGEARGQWLELSVAAWQSVLQRTKDIGTAVAVENIFEEEPSTLQALFEAVEDESFGHCFDVGHWNLFKQVSMERWFEALGARIKEVHIHDNGGTKDDHAPPGEGAVDFGLFFQLMERYAPEAAYTIESHSKPHLERSLEVLRPYLA</sequence>
<evidence type="ECO:0000259" key="1">
    <source>
        <dbReference type="Pfam" id="PF01261"/>
    </source>
</evidence>
<dbReference type="AlphaFoldDB" id="A0A4S1CNL6"/>
<dbReference type="Pfam" id="PF01261">
    <property type="entry name" value="AP_endonuc_2"/>
    <property type="match status" value="1"/>
</dbReference>
<evidence type="ECO:0000313" key="3">
    <source>
        <dbReference type="Proteomes" id="UP000306416"/>
    </source>
</evidence>
<dbReference type="InterPro" id="IPR050312">
    <property type="entry name" value="IolE/XylAMocC-like"/>
</dbReference>
<name>A0A4S1CNL6_9BACT</name>